<dbReference type="Pfam" id="PF00326">
    <property type="entry name" value="Peptidase_S9"/>
    <property type="match status" value="1"/>
</dbReference>
<organism evidence="4 5">
    <name type="scientific">Pseudoalteromonas xiamenensis</name>
    <dbReference type="NCBI Taxonomy" id="882626"/>
    <lineage>
        <taxon>Bacteria</taxon>
        <taxon>Pseudomonadati</taxon>
        <taxon>Pseudomonadota</taxon>
        <taxon>Gammaproteobacteria</taxon>
        <taxon>Alteromonadales</taxon>
        <taxon>Pseudoalteromonadaceae</taxon>
        <taxon>Pseudoalteromonas</taxon>
    </lineage>
</organism>
<accession>A0A975HM20</accession>
<name>A0A975HM20_9GAMM</name>
<dbReference type="GO" id="GO:0004252">
    <property type="term" value="F:serine-type endopeptidase activity"/>
    <property type="evidence" value="ECO:0007669"/>
    <property type="project" value="TreeGrafter"/>
</dbReference>
<dbReference type="SUPFAM" id="SSF82171">
    <property type="entry name" value="DPP6 N-terminal domain-like"/>
    <property type="match status" value="1"/>
</dbReference>
<dbReference type="RefSeq" id="WP_208844307.1">
    <property type="nucleotide sequence ID" value="NZ_CP072133.1"/>
</dbReference>
<reference evidence="4" key="1">
    <citation type="submission" date="2021-03" db="EMBL/GenBank/DDBJ databases">
        <title>Complete Genome of Pseudoalteromonas xiamenensis STKMTI.2, a new potential marine bacterium producing anti-Vibrio compounds.</title>
        <authorList>
            <person name="Handayani D.P."/>
            <person name="Isnansetyo A."/>
            <person name="Istiqomah I."/>
            <person name="Jumina J."/>
        </authorList>
    </citation>
    <scope>NUCLEOTIDE SEQUENCE</scope>
    <source>
        <strain evidence="4">STKMTI.2</strain>
    </source>
</reference>
<keyword evidence="2" id="KW-0732">Signal</keyword>
<protein>
    <submittedName>
        <fullName evidence="4">S9 family peptidase</fullName>
    </submittedName>
</protein>
<dbReference type="AlphaFoldDB" id="A0A975HM20"/>
<evidence type="ECO:0000256" key="1">
    <source>
        <dbReference type="ARBA" id="ARBA00022801"/>
    </source>
</evidence>
<feature type="chain" id="PRO_5037702336" evidence="2">
    <location>
        <begin position="21"/>
        <end position="818"/>
    </location>
</feature>
<evidence type="ECO:0000313" key="5">
    <source>
        <dbReference type="Proteomes" id="UP000664904"/>
    </source>
</evidence>
<dbReference type="InterPro" id="IPR001375">
    <property type="entry name" value="Peptidase_S9_cat"/>
</dbReference>
<evidence type="ECO:0000256" key="2">
    <source>
        <dbReference type="SAM" id="SignalP"/>
    </source>
</evidence>
<evidence type="ECO:0000313" key="4">
    <source>
        <dbReference type="EMBL" id="QTH72683.1"/>
    </source>
</evidence>
<keyword evidence="5" id="KW-1185">Reference proteome</keyword>
<sequence length="818" mass="91483">MKITTTLSLLCCALSLHLNAAQIEKQQIEFIGPLTSGSTLKPFETPHRNEMVDALAATLSASHEKLILGQKTLKWQSYDSVSALTIEGMQALKYRFSTTRFTEGKFTLVGIEKATVYLNGERQGDSTTQSIALPTGDYELLVVAEQVPDWNKVTLSFEGKADHDVVLPHTSPTHSLSPKQLFDAPTVSAISLSPNGKFYITTERKYSDKTGNKPISVTTLFSANGDVKYRFAGNSAAALSWSPDSKRIAFLSNDELNILDVATLNLNTMPYNLASTSDWQFFDNNSLIFSWSKNTDDNDKITKHYRGLEDRWSYFRENSQIYRLDLESGLITAATKGKLSATLEDFDSERNTILISRQLSDYAAAPHAMTELVEVDLTSDKETMIGQYRTFNEARYGKKGFYVVAGPDFMNGAGRAIPEGQLANNYDGQLYWLSSDGKDVEALSKTFDPSIGGFEVVNKEDLILSVTEEDTKPLFFYDASKNRFTRLKTGLDVTEKFAVTHSSTPDVYVTGSTATSPQQLVKLNVNKNKPETLWDSKPLAYADTAIPQLEEFNFKNQDGIEIKGRVYLPTNLDKTKQYPALVYYYGGTSPVNRGFTGRYPFNYWAAQGYVVYVLQPTGATGFGQAFSSAHVNAWGEKTADDIIQGTQAFLKQYHFVNPKKVGNLGASYGGFMTMLLATKTDLFSASIAHAGISNITSYWGQGWWGYLYSGEASKNSFPWNNPTLYSQHSPVFHADKVNSPLLLIHGDADTNVPPGESHNMYTALKILGKDVELVEFKGANHQIFARDRRFKWWDTMQAYFDKHLKDEPQWWDYLYQGK</sequence>
<dbReference type="Proteomes" id="UP000664904">
    <property type="component" value="Chromosome"/>
</dbReference>
<dbReference type="GO" id="GO:0006508">
    <property type="term" value="P:proteolysis"/>
    <property type="evidence" value="ECO:0007669"/>
    <property type="project" value="InterPro"/>
</dbReference>
<feature type="domain" description="Peptidase S9 prolyl oligopeptidase catalytic" evidence="3">
    <location>
        <begin position="601"/>
        <end position="806"/>
    </location>
</feature>
<feature type="signal peptide" evidence="2">
    <location>
        <begin position="1"/>
        <end position="20"/>
    </location>
</feature>
<keyword evidence="1" id="KW-0378">Hydrolase</keyword>
<dbReference type="SUPFAM" id="SSF53474">
    <property type="entry name" value="alpha/beta-Hydrolases"/>
    <property type="match status" value="1"/>
</dbReference>
<dbReference type="InterPro" id="IPR029058">
    <property type="entry name" value="AB_hydrolase_fold"/>
</dbReference>
<dbReference type="PANTHER" id="PTHR42776:SF27">
    <property type="entry name" value="DIPEPTIDYL PEPTIDASE FAMILY MEMBER 6"/>
    <property type="match status" value="1"/>
</dbReference>
<evidence type="ECO:0000259" key="3">
    <source>
        <dbReference type="Pfam" id="PF00326"/>
    </source>
</evidence>
<proteinExistence type="predicted"/>
<dbReference type="InterPro" id="IPR011042">
    <property type="entry name" value="6-blade_b-propeller_TolB-like"/>
</dbReference>
<dbReference type="KEGG" id="pxi:J5O05_07830"/>
<dbReference type="EMBL" id="CP072133">
    <property type="protein sequence ID" value="QTH72683.1"/>
    <property type="molecule type" value="Genomic_DNA"/>
</dbReference>
<gene>
    <name evidence="4" type="ORF">J5O05_07830</name>
</gene>
<dbReference type="Gene3D" id="2.120.10.30">
    <property type="entry name" value="TolB, C-terminal domain"/>
    <property type="match status" value="1"/>
</dbReference>
<dbReference type="Gene3D" id="3.40.50.1820">
    <property type="entry name" value="alpha/beta hydrolase"/>
    <property type="match status" value="1"/>
</dbReference>
<dbReference type="PANTHER" id="PTHR42776">
    <property type="entry name" value="SERINE PEPTIDASE S9 FAMILY MEMBER"/>
    <property type="match status" value="1"/>
</dbReference>